<comment type="caution">
    <text evidence="2">The sequence shown here is derived from an EMBL/GenBank/DDBJ whole genome shotgun (WGS) entry which is preliminary data.</text>
</comment>
<dbReference type="CDD" id="cd04301">
    <property type="entry name" value="NAT_SF"/>
    <property type="match status" value="1"/>
</dbReference>
<reference evidence="2 3" key="1">
    <citation type="submission" date="2018-06" db="EMBL/GenBank/DDBJ databases">
        <title>Freshwater and sediment microbial communities from various areas in North America, analyzing microbe dynamics in response to fracking.</title>
        <authorList>
            <person name="Lamendella R."/>
        </authorList>
    </citation>
    <scope>NUCLEOTIDE SEQUENCE [LARGE SCALE GENOMIC DNA]</scope>
    <source>
        <strain evidence="2 3">97B</strain>
    </source>
</reference>
<dbReference type="OrthoDB" id="4016818at2"/>
<protein>
    <submittedName>
        <fullName evidence="2">Putative N-acetyltransferase YhbS</fullName>
    </submittedName>
</protein>
<organism evidence="2 3">
    <name type="scientific">Rossellomorea aquimaris</name>
    <dbReference type="NCBI Taxonomy" id="189382"/>
    <lineage>
        <taxon>Bacteria</taxon>
        <taxon>Bacillati</taxon>
        <taxon>Bacillota</taxon>
        <taxon>Bacilli</taxon>
        <taxon>Bacillales</taxon>
        <taxon>Bacillaceae</taxon>
        <taxon>Rossellomorea</taxon>
    </lineage>
</organism>
<dbReference type="Pfam" id="PF00583">
    <property type="entry name" value="Acetyltransf_1"/>
    <property type="match status" value="1"/>
</dbReference>
<dbReference type="RefSeq" id="WP_113971388.1">
    <property type="nucleotide sequence ID" value="NZ_QNRJ01000030.1"/>
</dbReference>
<gene>
    <name evidence="2" type="ORF">DET59_1304</name>
</gene>
<dbReference type="Gene3D" id="1.10.1780.10">
    <property type="entry name" value="Clp, N-terminal domain"/>
    <property type="match status" value="1"/>
</dbReference>
<dbReference type="InterPro" id="IPR004176">
    <property type="entry name" value="Clp_R_N"/>
</dbReference>
<dbReference type="InterPro" id="IPR036628">
    <property type="entry name" value="Clp_N_dom_sf"/>
</dbReference>
<dbReference type="Pfam" id="PF02861">
    <property type="entry name" value="Clp_N"/>
    <property type="match status" value="1"/>
</dbReference>
<dbReference type="InterPro" id="IPR016181">
    <property type="entry name" value="Acyl_CoA_acyltransferase"/>
</dbReference>
<evidence type="ECO:0000313" key="3">
    <source>
        <dbReference type="Proteomes" id="UP000252118"/>
    </source>
</evidence>
<dbReference type="Proteomes" id="UP000252118">
    <property type="component" value="Unassembled WGS sequence"/>
</dbReference>
<evidence type="ECO:0000259" key="1">
    <source>
        <dbReference type="PROSITE" id="PS51186"/>
    </source>
</evidence>
<feature type="domain" description="N-acetyltransferase" evidence="1">
    <location>
        <begin position="165"/>
        <end position="292"/>
    </location>
</feature>
<proteinExistence type="predicted"/>
<accession>A0A366ED23</accession>
<dbReference type="PROSITE" id="PS51186">
    <property type="entry name" value="GNAT"/>
    <property type="match status" value="1"/>
</dbReference>
<dbReference type="GO" id="GO:0016747">
    <property type="term" value="F:acyltransferase activity, transferring groups other than amino-acyl groups"/>
    <property type="evidence" value="ECO:0007669"/>
    <property type="project" value="InterPro"/>
</dbReference>
<evidence type="ECO:0000313" key="2">
    <source>
        <dbReference type="EMBL" id="RBO99649.1"/>
    </source>
</evidence>
<dbReference type="EMBL" id="QNRJ01000030">
    <property type="protein sequence ID" value="RBO99649.1"/>
    <property type="molecule type" value="Genomic_DNA"/>
</dbReference>
<dbReference type="InterPro" id="IPR000182">
    <property type="entry name" value="GNAT_dom"/>
</dbReference>
<sequence>MIELQYTHKVNKLIQNAHMIAERNHHTSIQSMDLYLGAAHVKEGTLREMYHLLEPYMEQIENILKIIPSEPSDTERMDRFSIPLSTHARKVWNTSIEVMKRYNQTFLNEGHIIKAFYAHLPEHPQVQKELDAIPHERIIRSVTTARDLTVYLLNKDWRYEVNPEFQIRPVQAEDEKELLVWVEEHFGGSWSKTLLQAFQSSEEFIPIIKAEEKGELIGFAAFDVYKNKKGIYGPMGVLPVTRHKGVGKGLLYHALQCMQEKGYMYAVLKEAGPIEFYEKKCNAKLIPVENDE</sequence>
<dbReference type="SUPFAM" id="SSF55729">
    <property type="entry name" value="Acyl-CoA N-acyltransferases (Nat)"/>
    <property type="match status" value="1"/>
</dbReference>
<name>A0A366ED23_9BACI</name>
<keyword evidence="2" id="KW-0808">Transferase</keyword>
<dbReference type="AlphaFoldDB" id="A0A366ED23"/>
<dbReference type="Gene3D" id="3.40.630.30">
    <property type="match status" value="1"/>
</dbReference>
<dbReference type="SUPFAM" id="SSF81923">
    <property type="entry name" value="Double Clp-N motif"/>
    <property type="match status" value="1"/>
</dbReference>